<evidence type="ECO:0000256" key="1">
    <source>
        <dbReference type="SAM" id="MobiDB-lite"/>
    </source>
</evidence>
<keyword evidence="2" id="KW-0472">Membrane</keyword>
<dbReference type="EMBL" id="BMCI01000003">
    <property type="protein sequence ID" value="GGC59468.1"/>
    <property type="molecule type" value="Genomic_DNA"/>
</dbReference>
<reference evidence="3" key="2">
    <citation type="submission" date="2020-09" db="EMBL/GenBank/DDBJ databases">
        <authorList>
            <person name="Sun Q."/>
            <person name="Sedlacek I."/>
        </authorList>
    </citation>
    <scope>NUCLEOTIDE SEQUENCE</scope>
    <source>
        <strain evidence="3">CCM 7217</strain>
    </source>
</reference>
<keyword evidence="2" id="KW-0812">Transmembrane</keyword>
<sequence length="344" mass="35757">MADVTDAFDRASDAVGEARESGEVRESLGARALGGDDRGQLMLVAALAIAVLLVGLALTLNTAIYTENLATRTTDTNLDGAVTHGGAVEAGAGAVLDETNREGGTYGELADEFDETFGNWSDAAATLAAVRGAATDAERVSHVRGTRISQTDAARNFTDRNETADWTLASDVGVRGVRFNVSRDSLATSSGSAFELVVDDGSDVVEAELYQNTTQGRVFVTVVDAGGTRTTCSVAADAGDYVTVDVADGRLNGTACDPLDAVHTDLDAPVTVSYRNAAAAEGSYELYVDETNATVFDATKYEPAGSGSSPVAQEALYAVTVSYVYESGETYVSREVRVAPGEIA</sequence>
<evidence type="ECO:0000313" key="4">
    <source>
        <dbReference type="Proteomes" id="UP000646833"/>
    </source>
</evidence>
<dbReference type="RefSeq" id="WP_188423885.1">
    <property type="nucleotide sequence ID" value="NZ_BMCI01000003.1"/>
</dbReference>
<name>A0A830DTX1_9EURY</name>
<feature type="region of interest" description="Disordered" evidence="1">
    <location>
        <begin position="1"/>
        <end position="22"/>
    </location>
</feature>
<feature type="transmembrane region" description="Helical" evidence="2">
    <location>
        <begin position="41"/>
        <end position="65"/>
    </location>
</feature>
<protein>
    <submittedName>
        <fullName evidence="3">Uncharacterized protein</fullName>
    </submittedName>
</protein>
<feature type="compositionally biased region" description="Basic and acidic residues" evidence="1">
    <location>
        <begin position="7"/>
        <end position="22"/>
    </location>
</feature>
<dbReference type="Proteomes" id="UP000646833">
    <property type="component" value="Unassembled WGS sequence"/>
</dbReference>
<accession>A0A830DTX1</accession>
<organism evidence="3 4">
    <name type="scientific">Haloferax sulfurifontis</name>
    <dbReference type="NCBI Taxonomy" id="255616"/>
    <lineage>
        <taxon>Archaea</taxon>
        <taxon>Methanobacteriati</taxon>
        <taxon>Methanobacteriota</taxon>
        <taxon>Stenosarchaea group</taxon>
        <taxon>Halobacteria</taxon>
        <taxon>Halobacteriales</taxon>
        <taxon>Haloferacaceae</taxon>
        <taxon>Haloferax</taxon>
    </lineage>
</organism>
<reference evidence="3" key="1">
    <citation type="journal article" date="2014" name="Int. J. Syst. Evol. Microbiol.">
        <title>Complete genome sequence of Corynebacterium casei LMG S-19264T (=DSM 44701T), isolated from a smear-ripened cheese.</title>
        <authorList>
            <consortium name="US DOE Joint Genome Institute (JGI-PGF)"/>
            <person name="Walter F."/>
            <person name="Albersmeier A."/>
            <person name="Kalinowski J."/>
            <person name="Ruckert C."/>
        </authorList>
    </citation>
    <scope>NUCLEOTIDE SEQUENCE</scope>
    <source>
        <strain evidence="3">CCM 7217</strain>
    </source>
</reference>
<proteinExistence type="predicted"/>
<keyword evidence="2" id="KW-1133">Transmembrane helix</keyword>
<evidence type="ECO:0000313" key="3">
    <source>
        <dbReference type="EMBL" id="GGC59468.1"/>
    </source>
</evidence>
<evidence type="ECO:0000256" key="2">
    <source>
        <dbReference type="SAM" id="Phobius"/>
    </source>
</evidence>
<comment type="caution">
    <text evidence="3">The sequence shown here is derived from an EMBL/GenBank/DDBJ whole genome shotgun (WGS) entry which is preliminary data.</text>
</comment>
<dbReference type="AlphaFoldDB" id="A0A830DTX1"/>
<gene>
    <name evidence="3" type="ORF">GCM10007209_21910</name>
</gene>